<dbReference type="InterPro" id="IPR029032">
    <property type="entry name" value="AhpD-like"/>
</dbReference>
<comment type="caution">
    <text evidence="1">The sequence shown here is derived from an EMBL/GenBank/DDBJ whole genome shotgun (WGS) entry which is preliminary data.</text>
</comment>
<dbReference type="Proteomes" id="UP001500459">
    <property type="component" value="Unassembled WGS sequence"/>
</dbReference>
<dbReference type="RefSeq" id="WP_344925728.1">
    <property type="nucleotide sequence ID" value="NZ_BAABCW010000003.1"/>
</dbReference>
<keyword evidence="2" id="KW-1185">Reference proteome</keyword>
<gene>
    <name evidence="1" type="ORF">GCM10022393_12800</name>
</gene>
<protein>
    <submittedName>
        <fullName evidence="1">Uncharacterized protein</fullName>
    </submittedName>
</protein>
<organism evidence="1 2">
    <name type="scientific">Aquimarina addita</name>
    <dbReference type="NCBI Taxonomy" id="870485"/>
    <lineage>
        <taxon>Bacteria</taxon>
        <taxon>Pseudomonadati</taxon>
        <taxon>Bacteroidota</taxon>
        <taxon>Flavobacteriia</taxon>
        <taxon>Flavobacteriales</taxon>
        <taxon>Flavobacteriaceae</taxon>
        <taxon>Aquimarina</taxon>
    </lineage>
</organism>
<reference evidence="2" key="1">
    <citation type="journal article" date="2019" name="Int. J. Syst. Evol. Microbiol.">
        <title>The Global Catalogue of Microorganisms (GCM) 10K type strain sequencing project: providing services to taxonomists for standard genome sequencing and annotation.</title>
        <authorList>
            <consortium name="The Broad Institute Genomics Platform"/>
            <consortium name="The Broad Institute Genome Sequencing Center for Infectious Disease"/>
            <person name="Wu L."/>
            <person name="Ma J."/>
        </authorList>
    </citation>
    <scope>NUCLEOTIDE SEQUENCE [LARGE SCALE GENOMIC DNA]</scope>
    <source>
        <strain evidence="2">JCM 17106</strain>
    </source>
</reference>
<dbReference type="SUPFAM" id="SSF69118">
    <property type="entry name" value="AhpD-like"/>
    <property type="match status" value="1"/>
</dbReference>
<sequence>MNTIATLFEKERISFDKLHKDYDPMLKIVKELIGVIPNCDQTLEIWPTGFRTYNLIVPNLLNLPASLMGGTSLKSIVGLGMYASSNAAECPYCTAHTCSYAMRRGLDAEKIKGHRTPKEVSVVTLAEALSRVPCELKKEHCVELSSHFSSYEVRWILMGIGMMGFLNKYMDVMGIPLEDEAIADTGNLLVGTGWTPEHIVAYHYETPESFVKPKADNLGTFLRVFLQAPGAIRLESKWVKGVPKKYPEAGEYLKKHTGYSFPMIAYFKAARLIRAITTVLRDNLDNNTTKIGLGTKCLAGLLFSTTVQNKKLIEEATILVNYHMPNITTEVLIKIQDVALKEIVYTANTCKQLITDIVNTTGLSKRQAGFIVLAKASSSSPAIINNVVLQEVVSLCKAEEVVELIVWISIQQMLYRLYTYYEISGNL</sequence>
<name>A0ABP7XEH2_9FLAO</name>
<accession>A0ABP7XEH2</accession>
<dbReference type="Gene3D" id="1.20.1290.10">
    <property type="entry name" value="AhpD-like"/>
    <property type="match status" value="1"/>
</dbReference>
<proteinExistence type="predicted"/>
<dbReference type="EMBL" id="BAABCW010000003">
    <property type="protein sequence ID" value="GAA4113663.1"/>
    <property type="molecule type" value="Genomic_DNA"/>
</dbReference>
<evidence type="ECO:0000313" key="1">
    <source>
        <dbReference type="EMBL" id="GAA4113663.1"/>
    </source>
</evidence>
<evidence type="ECO:0000313" key="2">
    <source>
        <dbReference type="Proteomes" id="UP001500459"/>
    </source>
</evidence>